<dbReference type="Gene3D" id="2.60.40.10">
    <property type="entry name" value="Immunoglobulins"/>
    <property type="match status" value="2"/>
</dbReference>
<dbReference type="InterPro" id="IPR001434">
    <property type="entry name" value="OmcB-like_DUF11"/>
</dbReference>
<dbReference type="InterPro" id="IPR026466">
    <property type="entry name" value="Fim_isopep_form_D2_dom"/>
</dbReference>
<dbReference type="EMBL" id="JAQQEZ010000011">
    <property type="protein sequence ID" value="MFM0002848.1"/>
    <property type="molecule type" value="Genomic_DNA"/>
</dbReference>
<feature type="compositionally biased region" description="Polar residues" evidence="1">
    <location>
        <begin position="2689"/>
        <end position="2705"/>
    </location>
</feature>
<feature type="compositionally biased region" description="Basic and acidic residues" evidence="1">
    <location>
        <begin position="25"/>
        <end position="34"/>
    </location>
</feature>
<feature type="compositionally biased region" description="Polar residues" evidence="1">
    <location>
        <begin position="2842"/>
        <end position="2852"/>
    </location>
</feature>
<feature type="region of interest" description="Disordered" evidence="1">
    <location>
        <begin position="2996"/>
        <end position="3033"/>
    </location>
</feature>
<dbReference type="SUPFAM" id="SSF49313">
    <property type="entry name" value="Cadherin-like"/>
    <property type="match status" value="1"/>
</dbReference>
<protein>
    <submittedName>
        <fullName evidence="3">DUF4347 domain-containing protein</fullName>
    </submittedName>
</protein>
<dbReference type="InterPro" id="IPR015919">
    <property type="entry name" value="Cadherin-like_sf"/>
</dbReference>
<dbReference type="Proteomes" id="UP001629230">
    <property type="component" value="Unassembled WGS sequence"/>
</dbReference>
<feature type="compositionally biased region" description="Polar residues" evidence="1">
    <location>
        <begin position="1017"/>
        <end position="1036"/>
    </location>
</feature>
<feature type="region of interest" description="Disordered" evidence="1">
    <location>
        <begin position="1542"/>
        <end position="1562"/>
    </location>
</feature>
<evidence type="ECO:0000259" key="2">
    <source>
        <dbReference type="SMART" id="SM00736"/>
    </source>
</evidence>
<feature type="region of interest" description="Disordered" evidence="1">
    <location>
        <begin position="1011"/>
        <end position="1054"/>
    </location>
</feature>
<dbReference type="InterPro" id="IPR025592">
    <property type="entry name" value="DUF4347"/>
</dbReference>
<dbReference type="InterPro" id="IPR013783">
    <property type="entry name" value="Ig-like_fold"/>
</dbReference>
<feature type="domain" description="Dystroglycan-type cadherin-like" evidence="2">
    <location>
        <begin position="2879"/>
        <end position="2979"/>
    </location>
</feature>
<reference evidence="3 4" key="1">
    <citation type="journal article" date="2024" name="Chem. Sci.">
        <title>Discovery of megapolipeptins by genome mining of a Burkholderiales bacteria collection.</title>
        <authorList>
            <person name="Paulo B.S."/>
            <person name="Recchia M.J.J."/>
            <person name="Lee S."/>
            <person name="Fergusson C.H."/>
            <person name="Romanowski S.B."/>
            <person name="Hernandez A."/>
            <person name="Krull N."/>
            <person name="Liu D.Y."/>
            <person name="Cavanagh H."/>
            <person name="Bos A."/>
            <person name="Gray C.A."/>
            <person name="Murphy B.T."/>
            <person name="Linington R.G."/>
            <person name="Eustaquio A.S."/>
        </authorList>
    </citation>
    <scope>NUCLEOTIDE SEQUENCE [LARGE SCALE GENOMIC DNA]</scope>
    <source>
        <strain evidence="3 4">RL17-350-BIC-A</strain>
    </source>
</reference>
<dbReference type="Pfam" id="PF14252">
    <property type="entry name" value="DUF4347"/>
    <property type="match status" value="1"/>
</dbReference>
<dbReference type="InterPro" id="IPR036278">
    <property type="entry name" value="Sialidase_sf"/>
</dbReference>
<evidence type="ECO:0000313" key="3">
    <source>
        <dbReference type="EMBL" id="MFM0002848.1"/>
    </source>
</evidence>
<dbReference type="Gene3D" id="2.60.40.740">
    <property type="match status" value="1"/>
</dbReference>
<dbReference type="SMART" id="SM00736">
    <property type="entry name" value="CADG"/>
    <property type="match status" value="1"/>
</dbReference>
<feature type="region of interest" description="Disordered" evidence="1">
    <location>
        <begin position="2660"/>
        <end position="2705"/>
    </location>
</feature>
<feature type="compositionally biased region" description="Low complexity" evidence="1">
    <location>
        <begin position="1549"/>
        <end position="1562"/>
    </location>
</feature>
<dbReference type="NCBIfam" id="TIGR04226">
    <property type="entry name" value="RrgB_K2N_iso_D2"/>
    <property type="match status" value="1"/>
</dbReference>
<dbReference type="SUPFAM" id="SSF50939">
    <property type="entry name" value="Sialidases"/>
    <property type="match status" value="1"/>
</dbReference>
<feature type="region of interest" description="Disordered" evidence="1">
    <location>
        <begin position="2842"/>
        <end position="2868"/>
    </location>
</feature>
<name>A0ABW9ARK3_9BURK</name>
<organism evidence="3 4">
    <name type="scientific">Paraburkholderia dipogonis</name>
    <dbReference type="NCBI Taxonomy" id="1211383"/>
    <lineage>
        <taxon>Bacteria</taxon>
        <taxon>Pseudomonadati</taxon>
        <taxon>Pseudomonadota</taxon>
        <taxon>Betaproteobacteria</taxon>
        <taxon>Burkholderiales</taxon>
        <taxon>Burkholderiaceae</taxon>
        <taxon>Paraburkholderia</taxon>
    </lineage>
</organism>
<proteinExistence type="predicted"/>
<accession>A0ABW9ARK3</accession>
<comment type="caution">
    <text evidence="3">The sequence shown here is derived from an EMBL/GenBank/DDBJ whole genome shotgun (WGS) entry which is preliminary data.</text>
</comment>
<dbReference type="InterPro" id="IPR006644">
    <property type="entry name" value="Cadg"/>
</dbReference>
<dbReference type="SUPFAM" id="SSF117074">
    <property type="entry name" value="Hypothetical protein PA1324"/>
    <property type="match status" value="1"/>
</dbReference>
<dbReference type="Pfam" id="PF01345">
    <property type="entry name" value="DUF11"/>
    <property type="match status" value="2"/>
</dbReference>
<evidence type="ECO:0000256" key="1">
    <source>
        <dbReference type="SAM" id="MobiDB-lite"/>
    </source>
</evidence>
<gene>
    <name evidence="3" type="ORF">PQR57_17650</name>
</gene>
<feature type="compositionally biased region" description="Low complexity" evidence="1">
    <location>
        <begin position="3015"/>
        <end position="3031"/>
    </location>
</feature>
<keyword evidence="4" id="KW-1185">Reference proteome</keyword>
<evidence type="ECO:0000313" key="4">
    <source>
        <dbReference type="Proteomes" id="UP001629230"/>
    </source>
</evidence>
<dbReference type="RefSeq" id="WP_408178073.1">
    <property type="nucleotide sequence ID" value="NZ_JAQQEZ010000011.1"/>
</dbReference>
<sequence length="3069" mass="308651">MKLVLEARHLFDGSIAAVANKAAHSAHEHTHPDASHATTHVHHHHHHRLNAELHRESANAALYPGVPALAPNPHATEILFVDPRVSNWQTLAAGVKSDVQVVLIDPDRDGIAQVTAALKGRSDLTAIHFLTYGQAGQLELGNAPVTAATLASHAGQVASWGDHLAANGDIEFWGCDVGAGDSGAAFVNSVHALTGAQVGASTDATGAAQLGGDWTLERTTGVLAVGTPFTTAAMAAYTGVLDTPLPTVTFDPTTVPGDILLGSTFTETVNFSNAAGNAVGYGPFIDLFVPSDANQKVTLTSATFLGTAVSFQKITITNVAGEGLGAFSPLALGSDGKPVFITAPPGYQAGDSMYVLVLPFGSFTPGQPAAAIKLTFTMDNSTELSSAPTGQPLKITASGGFQYGADPLNDPVVDQSLIGASTSSSSTVSLLDVSATTDLHEGETATGPDYPFNYVVTITPAPVTNGDAIQGLDFTFKLPDQVEYTAGTIGITGPGGVTGTATFHPGTGGPGTAGGTVTIHFDSLGTDASGAPIVIKIPVFVPQFDANGVAVLTPDGAPRTIDTTAIYSYTGAWQATTASVDHAAGLQPISGSSSTNTDSTSFVAKALAIQVTDNSMNGNIVPGEPVTYSIAFEVSDYFSLNNLKIADLIGDGVTLLAPGDVGYVTPTLQLTSGGATQTLQFDDLPNNTPAVVNGETVNASGSSVTWDYSRDDSAGGTGATTVNFNVGMLISMIEGGALGSVLVGGEVGNPGATSVGPTQGVISFVAKVLDKYTNANSGASLREKDTISDTVTLAGTSATVVAVDTTAQTITNPNLGTVSDGSTVTDTVAPGSMVLSVIAVNGDTSNTTVIEPGDTVTYGITYTLTTGDYGNLDLTAFLPEPVFNTADPLSNGTNLVYSQDTNSADIVPAAGTYKVIDPLTGETSTPAVVANGTANSISFNFGTRDDPNNTPGQQVQVQFSVVASNKPFADGLALTSQGTSSYTNAAGDTVAASAIKQTPLEEPEVTVKTGVVSTTGDSAGNPSKGTFSPDTSNPNAANPGPPQTGIPPSGTSGPFAVAGTAVGTLFSPSGASDPASALNSDDLNVSGVDGGDLVRVVSTVDNEGHATAWDVNVQGTLPPGYTTADVHNFAVYNSAGQLITGLSGTAEADYFSTGLTVTTGTQGIAAGDKVYVVYDLGLKATQTTGTTLVASSEIVNWASVAGGVAAGNGFVTGTGANEQTLGENAAALSDSATIAVTAPTIAKTVIGSSDADVPLNDVVLGESVQYQITVTVAEGVTSNGSSDIIVTDTLPAGMTLASVDGITFNGVAGSGNASVSIVGGQTVLTFDLGPTLTNSQLDANGTVVIKYTATLAPGATPDPGGTFQNTAVLSYDTNQTARASTTLTELDPSVTEHMTVADSNTGAPIANNGTVFSNEDLTYTVTLTNNGTGIANDVSDLLNLPPGLIYDAGTLAYTGGGTGGSVSGSGPLDIMVGALGVGQTATFTFQAHVATNQPAGTTMTVDTSATATPVTYYSLPGAQQGHQFTANSATQTVQIGQITPTLSISGESNNTDPTNPPTQNNTQATTEATVGEVVTLHGVVQIPEGANPATLTFDLPPGMEYLPGSVTFTLVSPDGDIVSSNNAISGLPQMQDGTPGGANFLSPSGATNTVSSADDVATFRPGNALPPGAITVNGNTVTIDLGTLSNNDGKAQANFVIVQFNAVVENIASNMPGTVLSASMSVNSGAATSNSVAVAVDAPAVTLTKTATAVDNADGTVTYQVTVHNTGSSTAYNVAVDDQAVANESGIAFIGATGSAVGGVDSTTGSDLHYTLGSLAAGGTEVITYTVNVASGMTVQNDTAVATWQSLAGPQTFNGSTTGAAGTDTGPRDFDPGLNPAVNTYRASASTDIGTAQGRVWQDLGNDTTTFSQTGGSNDTPLAGVTVTATITQPDGTVVHETTTTGADGTYNFGVLPDGTVVISLAGNIPAADTLVFDPDGSISNSPPTATFISGGNAQSNVDFSFQAPDTAPVITNWNGSVNYTEGGAPVTLAGSASALDNEIAALGGDFDGATLTVQRYNGATAAPVGTDLFTGTGQLMLSGGNVTFGGSVLGTYTEANGKLSITLGAGATNAAVTEVLDNLAYSSTDTSTVSTGIKIGVTLDDHNTTGAQGTGGVMTSTPVFVTVNEVPQTGIVTATFDDPNNSDPAAAAVVVDPGLAVTSADTFSGATVQIANYRPGEDVLVAGTMPSGVTASFDTATGTMTLSGSNLSAATVQAALRAVEYYDSNDTPDTTTRQVTISVMDSTTGTTTNAAAAAIQIVAHNDSPVLAGNPVSIGTPEDSGTPEGAVGTLVSALTGGGNVTDSDGANAHGGSTPGGLGVAITQADTSEGSWWYSTDGGANWTEFAGSGLPVISATNALHLAADANTRIFFDPNPNWNGTVPNALTFRGWDQFDGAANGSLSALPSGLGSGVDTSGSAYTATAETIGFTVNAVNDAPLASGSATLPATPEDTAAPAGATVGTLFGGNFSDTADQQQSGANPTGSTANTLAGIAITGNGVDPSQGAWQYSTDNGATWNTIAATGLSDSNALVLSSSAELRFVPAANFNGTPGQLTTRLIDSSSVAIAGSVTGADLAAGDTALTGVDVSGAHNGGTTAVSAATVDLGTAVSAVNDAPLASGNATLGTVSPDDPNPPGDTVGGLFGHSFNDGADQQQSGANPTGSTANTLAGIAITGNGAEPSQGTWQYSSDGGKTWTDVPATGLGDNDALVLSATDGLRFKPSGSFSGTPGGLTVRLIETTDTSGSPVADATGVNLGAVGGTTQYSASTVLLSTQVSNSNRPFFSEPQDLIPDFNAPNDYNKLTDSNGLDNSQFPDDNLVTPSEGRGYRTSLSGEPIIPQVWLSGSVGNRFVIEEQHAIIQVPSNLFDDTYQGAELSYDARSPGGGPLPQWLLFDARNLTFTGTPPRGTHGTVEVEIVARDQFGNEATATFQIMVGREPHDLDQMLKRLVVKDAPAPVARTHAPEHGQPVHGRHDVQHQPAHPQPQQHPQQHAQLGRSAFSAQLRDAGPIGRILQARQIVQTIAEVAPVESA</sequence>
<feature type="region of interest" description="Disordered" evidence="1">
    <location>
        <begin position="23"/>
        <end position="42"/>
    </location>
</feature>